<name>A0ABV6V0C4_9ACTN</name>
<accession>A0ABV6V0C4</accession>
<dbReference type="RefSeq" id="WP_051726603.1">
    <property type="nucleotide sequence ID" value="NZ_JBHEZZ010000039.1"/>
</dbReference>
<dbReference type="InterPro" id="IPR023809">
    <property type="entry name" value="Thiopep_bacteriocin_synth_dom"/>
</dbReference>
<reference evidence="2 3" key="1">
    <citation type="submission" date="2024-09" db="EMBL/GenBank/DDBJ databases">
        <authorList>
            <person name="Lee S.D."/>
        </authorList>
    </citation>
    <scope>NUCLEOTIDE SEQUENCE [LARGE SCALE GENOMIC DNA]</scope>
    <source>
        <strain evidence="2 3">N1-5</strain>
    </source>
</reference>
<evidence type="ECO:0000313" key="2">
    <source>
        <dbReference type="EMBL" id="MFC1407165.1"/>
    </source>
</evidence>
<dbReference type="EMBL" id="JBHEZZ010000039">
    <property type="protein sequence ID" value="MFC1407165.1"/>
    <property type="molecule type" value="Genomic_DNA"/>
</dbReference>
<dbReference type="NCBIfam" id="TIGR03891">
    <property type="entry name" value="thiopep_ocin"/>
    <property type="match status" value="1"/>
</dbReference>
<organism evidence="2 3">
    <name type="scientific">Streptacidiphilus cavernicola</name>
    <dbReference type="NCBI Taxonomy" id="3342716"/>
    <lineage>
        <taxon>Bacteria</taxon>
        <taxon>Bacillati</taxon>
        <taxon>Actinomycetota</taxon>
        <taxon>Actinomycetes</taxon>
        <taxon>Kitasatosporales</taxon>
        <taxon>Streptomycetaceae</taxon>
        <taxon>Streptacidiphilus</taxon>
    </lineage>
</organism>
<gene>
    <name evidence="2" type="ORF">ACEZDJ_38365</name>
</gene>
<protein>
    <submittedName>
        <fullName evidence="2">Thiopeptide-type bacteriocin biosynthesis protein</fullName>
    </submittedName>
</protein>
<feature type="domain" description="Thiopeptide-type bacteriocin biosynthesis" evidence="1">
    <location>
        <begin position="55"/>
        <end position="311"/>
    </location>
</feature>
<proteinExistence type="predicted"/>
<sequence length="335" mass="36799">MSHLAVSENEVLAYIAASNPPRPMPTSGGPNLHDAAEVYRAAGVAALAQQQHSTWLQYRLQPTDWKGAEQYIAEQLAPSLEQLRTDGTISSWWFLRKYPYWRLRVQAGPAATRQQANRQLIHLLDFAVTSTALQRWTAGRYEPEVVAFGEAVFDDVHAFFHADSSAVLTLVRNSTAPNMPGRRELSLVLCSAMLRSARLDPLERADVWNRVTQQRPLTPEPNPHQLASTAARLQRLTQLDTTNAPGSLFAAGQQLDSTAPWAAAYRTIGQRLAEADESGVLDRGLRATLATLVLHSWNRLGVATPAQGLLARAACLAAKNDTLGSTHTTDRTPVR</sequence>
<evidence type="ECO:0000313" key="3">
    <source>
        <dbReference type="Proteomes" id="UP001592528"/>
    </source>
</evidence>
<keyword evidence="3" id="KW-1185">Reference proteome</keyword>
<dbReference type="Proteomes" id="UP001592528">
    <property type="component" value="Unassembled WGS sequence"/>
</dbReference>
<dbReference type="Pfam" id="PF14028">
    <property type="entry name" value="Lant_dehydr_C"/>
    <property type="match status" value="1"/>
</dbReference>
<evidence type="ECO:0000259" key="1">
    <source>
        <dbReference type="Pfam" id="PF14028"/>
    </source>
</evidence>
<comment type="caution">
    <text evidence="2">The sequence shown here is derived from an EMBL/GenBank/DDBJ whole genome shotgun (WGS) entry which is preliminary data.</text>
</comment>